<name>A0A0F9JHG0_9ZZZZ</name>
<evidence type="ECO:0008006" key="2">
    <source>
        <dbReference type="Google" id="ProtNLM"/>
    </source>
</evidence>
<accession>A0A0F9JHG0</accession>
<dbReference type="EMBL" id="LAZR01016272">
    <property type="protein sequence ID" value="KKM05216.1"/>
    <property type="molecule type" value="Genomic_DNA"/>
</dbReference>
<protein>
    <recommendedName>
        <fullName evidence="2">ParB/Sulfiredoxin domain-containing protein</fullName>
    </recommendedName>
</protein>
<sequence length="111" mass="13582">ISNIRDIKQTLYYEFNRKFLKRSRPEIWDKVKKFRKLYNSISKKGYDYKRGYMVLSEDGVRLDGSHRGAIVEHLKYEDIIILMVRWEDCFKKKQLGKLYSHINDQKKKYKI</sequence>
<gene>
    <name evidence="1" type="ORF">LCGC14_1756390</name>
</gene>
<organism evidence="1">
    <name type="scientific">marine sediment metagenome</name>
    <dbReference type="NCBI Taxonomy" id="412755"/>
    <lineage>
        <taxon>unclassified sequences</taxon>
        <taxon>metagenomes</taxon>
        <taxon>ecological metagenomes</taxon>
    </lineage>
</organism>
<feature type="non-terminal residue" evidence="1">
    <location>
        <position position="1"/>
    </location>
</feature>
<comment type="caution">
    <text evidence="1">The sequence shown here is derived from an EMBL/GenBank/DDBJ whole genome shotgun (WGS) entry which is preliminary data.</text>
</comment>
<evidence type="ECO:0000313" key="1">
    <source>
        <dbReference type="EMBL" id="KKM05216.1"/>
    </source>
</evidence>
<proteinExistence type="predicted"/>
<dbReference type="AlphaFoldDB" id="A0A0F9JHG0"/>
<reference evidence="1" key="1">
    <citation type="journal article" date="2015" name="Nature">
        <title>Complex archaea that bridge the gap between prokaryotes and eukaryotes.</title>
        <authorList>
            <person name="Spang A."/>
            <person name="Saw J.H."/>
            <person name="Jorgensen S.L."/>
            <person name="Zaremba-Niedzwiedzka K."/>
            <person name="Martijn J."/>
            <person name="Lind A.E."/>
            <person name="van Eijk R."/>
            <person name="Schleper C."/>
            <person name="Guy L."/>
            <person name="Ettema T.J."/>
        </authorList>
    </citation>
    <scope>NUCLEOTIDE SEQUENCE</scope>
</reference>